<evidence type="ECO:0000256" key="2">
    <source>
        <dbReference type="ARBA" id="ARBA00023239"/>
    </source>
</evidence>
<name>A0ABT9N1K4_9ACTN</name>
<feature type="compositionally biased region" description="Low complexity" evidence="3">
    <location>
        <begin position="16"/>
        <end position="26"/>
    </location>
</feature>
<proteinExistence type="predicted"/>
<gene>
    <name evidence="4" type="ORF">J2S43_006089</name>
</gene>
<sequence length="371" mass="37512">MRTPPLSRKTVPPPGDDAAVPPGDDAAVPPGDGAALVLVAHGSRDPRAANATRALVRAVAALRPGLDVRASYLDHAGPRPGEVLSVLESAGCARAILVPLLLTAAYHGRVDVPDVVRTARAEGLRMPVAISEVIGPFDGVVPDLLLSGLLRRLGEVTNLQPPRGYGREPATEAAKSPEPADGVARNRERAGGVVRSREPAGGVARNRERVGGVVRSRDPADGVVPNREPAGGVVRSREQVVAGIGVPDPGFDAVVLAAAGTNDVAARGTVEQAAVALGDVLGVPCAVAYASASAPTGAEAVTALRAAGAHRIAIAGYFLAPGLLFDTVVESARSAGGVVAIAAPLTDARDIARLVLSRADEATVRSAALAA</sequence>
<dbReference type="Proteomes" id="UP001240984">
    <property type="component" value="Unassembled WGS sequence"/>
</dbReference>
<comment type="caution">
    <text evidence="4">The sequence shown here is derived from an EMBL/GenBank/DDBJ whole genome shotgun (WGS) entry which is preliminary data.</text>
</comment>
<dbReference type="Pfam" id="PF01903">
    <property type="entry name" value="CbiX"/>
    <property type="match status" value="2"/>
</dbReference>
<dbReference type="InterPro" id="IPR050963">
    <property type="entry name" value="Sirohydro_Cobaltochel/CbiX"/>
</dbReference>
<dbReference type="RefSeq" id="WP_370881671.1">
    <property type="nucleotide sequence ID" value="NZ_JAUSRA010000001.1"/>
</dbReference>
<dbReference type="PANTHER" id="PTHR33542">
    <property type="entry name" value="SIROHYDROCHLORIN FERROCHELATASE, CHLOROPLASTIC"/>
    <property type="match status" value="1"/>
</dbReference>
<reference evidence="4 5" key="1">
    <citation type="submission" date="2023-07" db="EMBL/GenBank/DDBJ databases">
        <title>Sequencing the genomes of 1000 actinobacteria strains.</title>
        <authorList>
            <person name="Klenk H.-P."/>
        </authorList>
    </citation>
    <scope>NUCLEOTIDE SEQUENCE [LARGE SCALE GENOMIC DNA]</scope>
    <source>
        <strain evidence="4 5">DSM 44710</strain>
    </source>
</reference>
<dbReference type="InterPro" id="IPR002762">
    <property type="entry name" value="CbiX-like"/>
</dbReference>
<evidence type="ECO:0000313" key="4">
    <source>
        <dbReference type="EMBL" id="MDP9797577.1"/>
    </source>
</evidence>
<dbReference type="CDD" id="cd03416">
    <property type="entry name" value="CbiX_SirB_N"/>
    <property type="match status" value="1"/>
</dbReference>
<protein>
    <submittedName>
        <fullName evidence="4">Sirohydrochlorin ferrochelatase</fullName>
    </submittedName>
</protein>
<keyword evidence="1" id="KW-0479">Metal-binding</keyword>
<dbReference type="PANTHER" id="PTHR33542:SF5">
    <property type="entry name" value="FERROCHELATASE CHE1"/>
    <property type="match status" value="1"/>
</dbReference>
<accession>A0ABT9N1K4</accession>
<dbReference type="EMBL" id="JAUSRA010000001">
    <property type="protein sequence ID" value="MDP9797577.1"/>
    <property type="molecule type" value="Genomic_DNA"/>
</dbReference>
<keyword evidence="5" id="KW-1185">Reference proteome</keyword>
<feature type="compositionally biased region" description="Basic and acidic residues" evidence="3">
    <location>
        <begin position="184"/>
        <end position="198"/>
    </location>
</feature>
<evidence type="ECO:0000313" key="5">
    <source>
        <dbReference type="Proteomes" id="UP001240984"/>
    </source>
</evidence>
<organism evidence="4 5">
    <name type="scientific">Catenuloplanes nepalensis</name>
    <dbReference type="NCBI Taxonomy" id="587533"/>
    <lineage>
        <taxon>Bacteria</taxon>
        <taxon>Bacillati</taxon>
        <taxon>Actinomycetota</taxon>
        <taxon>Actinomycetes</taxon>
        <taxon>Micromonosporales</taxon>
        <taxon>Micromonosporaceae</taxon>
        <taxon>Catenuloplanes</taxon>
    </lineage>
</organism>
<feature type="region of interest" description="Disordered" evidence="3">
    <location>
        <begin position="160"/>
        <end position="202"/>
    </location>
</feature>
<evidence type="ECO:0000256" key="1">
    <source>
        <dbReference type="ARBA" id="ARBA00022723"/>
    </source>
</evidence>
<keyword evidence="2" id="KW-0456">Lyase</keyword>
<dbReference type="SUPFAM" id="SSF53800">
    <property type="entry name" value="Chelatase"/>
    <property type="match status" value="2"/>
</dbReference>
<feature type="region of interest" description="Disordered" evidence="3">
    <location>
        <begin position="1"/>
        <end position="26"/>
    </location>
</feature>
<dbReference type="Gene3D" id="3.40.50.1400">
    <property type="match status" value="2"/>
</dbReference>
<evidence type="ECO:0000256" key="3">
    <source>
        <dbReference type="SAM" id="MobiDB-lite"/>
    </source>
</evidence>